<reference evidence="7" key="1">
    <citation type="submission" date="2013-09" db="EMBL/GenBank/DDBJ databases">
        <title>Corchorus olitorius genome sequencing.</title>
        <authorList>
            <person name="Alam M."/>
            <person name="Haque M.S."/>
            <person name="Islam M.S."/>
            <person name="Emdad E.M."/>
            <person name="Islam M.M."/>
            <person name="Ahmed B."/>
            <person name="Halim A."/>
            <person name="Hossen Q.M.M."/>
            <person name="Hossain M.Z."/>
            <person name="Ahmed R."/>
            <person name="Khan M.M."/>
            <person name="Islam R."/>
            <person name="Rashid M.M."/>
            <person name="Khan S.A."/>
            <person name="Rahman M.S."/>
            <person name="Alam M."/>
            <person name="Yahiya A.S."/>
            <person name="Khan M.S."/>
            <person name="Azam M.S."/>
            <person name="Haque T."/>
            <person name="Lashkar M.Z.H."/>
            <person name="Akhand A.I."/>
            <person name="Morshed G."/>
            <person name="Roy S."/>
            <person name="Uddin K.S."/>
            <person name="Rabeya T."/>
            <person name="Hossain A.S."/>
            <person name="Chowdhury A."/>
            <person name="Snigdha A.R."/>
            <person name="Mortoza M.S."/>
            <person name="Matin S.A."/>
            <person name="Hoque S.M.E."/>
            <person name="Islam M.K."/>
            <person name="Roy D.K."/>
            <person name="Haider R."/>
            <person name="Moosa M.M."/>
            <person name="Elias S.M."/>
            <person name="Hasan A.M."/>
            <person name="Jahan S."/>
            <person name="Shafiuddin M."/>
            <person name="Mahmood N."/>
            <person name="Shommy N.S."/>
        </authorList>
    </citation>
    <scope>NUCLEOTIDE SEQUENCE [LARGE SCALE GENOMIC DNA]</scope>
    <source>
        <strain evidence="7">cv. O-4</strain>
    </source>
</reference>
<dbReference type="SMART" id="SM00249">
    <property type="entry name" value="PHD"/>
    <property type="match status" value="4"/>
</dbReference>
<dbReference type="InterPro" id="IPR002219">
    <property type="entry name" value="PKC_DAG/PE"/>
</dbReference>
<dbReference type="Pfam" id="PF03107">
    <property type="entry name" value="C1_2"/>
    <property type="match status" value="8"/>
</dbReference>
<dbReference type="SUPFAM" id="SSF57889">
    <property type="entry name" value="Cysteine-rich domain"/>
    <property type="match status" value="7"/>
</dbReference>
<dbReference type="Proteomes" id="UP000187203">
    <property type="component" value="Unassembled WGS sequence"/>
</dbReference>
<keyword evidence="2" id="KW-0677">Repeat</keyword>
<organism evidence="6 7">
    <name type="scientific">Corchorus olitorius</name>
    <dbReference type="NCBI Taxonomy" id="93759"/>
    <lineage>
        <taxon>Eukaryota</taxon>
        <taxon>Viridiplantae</taxon>
        <taxon>Streptophyta</taxon>
        <taxon>Embryophyta</taxon>
        <taxon>Tracheophyta</taxon>
        <taxon>Spermatophyta</taxon>
        <taxon>Magnoliopsida</taxon>
        <taxon>eudicotyledons</taxon>
        <taxon>Gunneridae</taxon>
        <taxon>Pentapetalae</taxon>
        <taxon>rosids</taxon>
        <taxon>malvids</taxon>
        <taxon>Malvales</taxon>
        <taxon>Malvaceae</taxon>
        <taxon>Grewioideae</taxon>
        <taxon>Apeibeae</taxon>
        <taxon>Corchorus</taxon>
    </lineage>
</organism>
<proteinExistence type="predicted"/>
<evidence type="ECO:0000256" key="1">
    <source>
        <dbReference type="ARBA" id="ARBA00022723"/>
    </source>
</evidence>
<dbReference type="InterPro" id="IPR004146">
    <property type="entry name" value="DC1"/>
</dbReference>
<keyword evidence="3" id="KW-0863">Zinc-finger</keyword>
<keyword evidence="7" id="KW-1185">Reference proteome</keyword>
<dbReference type="Gene3D" id="3.30.60.20">
    <property type="match status" value="1"/>
</dbReference>
<dbReference type="SMART" id="SM00109">
    <property type="entry name" value="C1"/>
    <property type="match status" value="5"/>
</dbReference>
<dbReference type="EMBL" id="AWUE01019132">
    <property type="protein sequence ID" value="OMO75898.1"/>
    <property type="molecule type" value="Genomic_DNA"/>
</dbReference>
<dbReference type="STRING" id="93759.A0A1R3HZX4"/>
<evidence type="ECO:0000256" key="4">
    <source>
        <dbReference type="ARBA" id="ARBA00022833"/>
    </source>
</evidence>
<dbReference type="InterPro" id="IPR001965">
    <property type="entry name" value="Znf_PHD"/>
</dbReference>
<dbReference type="OrthoDB" id="929510at2759"/>
<dbReference type="InterPro" id="IPR053192">
    <property type="entry name" value="Vacuole_Formation_Reg"/>
</dbReference>
<name>A0A1R3HZX4_9ROSI</name>
<evidence type="ECO:0000256" key="3">
    <source>
        <dbReference type="ARBA" id="ARBA00022771"/>
    </source>
</evidence>
<evidence type="ECO:0000259" key="5">
    <source>
        <dbReference type="PROSITE" id="PS50081"/>
    </source>
</evidence>
<dbReference type="AlphaFoldDB" id="A0A1R3HZX4"/>
<dbReference type="PANTHER" id="PTHR32410:SF173">
    <property type="entry name" value="C1 DOMAIN FAMILY PROTEIN, PUTATIVE-RELATED"/>
    <property type="match status" value="1"/>
</dbReference>
<keyword evidence="1" id="KW-0479">Metal-binding</keyword>
<protein>
    <submittedName>
        <fullName evidence="6">Zinc finger, PHD-type</fullName>
    </submittedName>
</protein>
<feature type="domain" description="Phorbol-ester/DAG-type" evidence="5">
    <location>
        <begin position="368"/>
        <end position="412"/>
    </location>
</feature>
<dbReference type="InterPro" id="IPR046349">
    <property type="entry name" value="C1-like_sf"/>
</dbReference>
<dbReference type="GO" id="GO:0008270">
    <property type="term" value="F:zinc ion binding"/>
    <property type="evidence" value="ECO:0007669"/>
    <property type="project" value="UniProtKB-KW"/>
</dbReference>
<sequence length="650" mass="74944">MYEGFGFGVCDFCNRRCRYFVYHCSCGLDFHIQCALFSFNIAEKKIGELQIPNIDPLLSTETPSEKLKEAQCFACWKPLLDSAYLSLASGFHLHQKCLELPLKINHLCHREHSLSLQFNSERLPCQICQETQRRGFVYSCSSCKFVIHIACAELPTKINHLCHRQHPLILQPNQESLPCQICQETLDLRFVYCCSICTFAIHISCVSPTPTIKGEIHEHSFTLFWRQGPFTCDACGSTGDFLSYSCCTCSLTVHEKCISLPRTIRIGRHRHHSLSHTFILGQHEFTTWECKLCPKEVNPQHGVYCCSDCNYIVHTNCGKLESRWFKFDEKEESDHPEHFKEKSAFSVIKETKVGESVIATEIKHLSHQHNLVLSDDDVIKDERFCDGCKLFIPSAFYYCSTCNFFLHKSCAESPWKVHLWFRRSPYSLIFDRIFFCGICDHEFNTSFGYENKDDEDCFCLRCALTSDTPTCGGHQHRLTFYSYYSKYEGQCNGCGDKRSWGFACKDCSFVVDDKCFILPNIIRHKCDEHDLKLTYGDPNVYSEHNYCDICEERRNPDLWFYHCASCDTSAHSKCVVGEYSFLKPGVSYKYKHHPHPLTLTRKVYDYPDQCHACGKPCQDAALECVEKGCSYILHWGCVEDKSFLALQGSN</sequence>
<accession>A0A1R3HZX4</accession>
<dbReference type="PANTHER" id="PTHR32410">
    <property type="entry name" value="CYSTEINE/HISTIDINE-RICH C1 DOMAIN FAMILY PROTEIN"/>
    <property type="match status" value="1"/>
</dbReference>
<dbReference type="PROSITE" id="PS50081">
    <property type="entry name" value="ZF_DAG_PE_2"/>
    <property type="match status" value="2"/>
</dbReference>
<dbReference type="InterPro" id="IPR013083">
    <property type="entry name" value="Znf_RING/FYVE/PHD"/>
</dbReference>
<comment type="caution">
    <text evidence="6">The sequence shown here is derived from an EMBL/GenBank/DDBJ whole genome shotgun (WGS) entry which is preliminary data.</text>
</comment>
<keyword evidence="4" id="KW-0862">Zinc</keyword>
<evidence type="ECO:0000256" key="2">
    <source>
        <dbReference type="ARBA" id="ARBA00022737"/>
    </source>
</evidence>
<evidence type="ECO:0000313" key="6">
    <source>
        <dbReference type="EMBL" id="OMO75898.1"/>
    </source>
</evidence>
<gene>
    <name evidence="6" type="ORF">COLO4_25797</name>
</gene>
<evidence type="ECO:0000313" key="7">
    <source>
        <dbReference type="Proteomes" id="UP000187203"/>
    </source>
</evidence>
<feature type="domain" description="Phorbol-ester/DAG-type" evidence="5">
    <location>
        <begin position="218"/>
        <end position="265"/>
    </location>
</feature>
<dbReference type="Gene3D" id="3.30.40.10">
    <property type="entry name" value="Zinc/RING finger domain, C3HC4 (zinc finger)"/>
    <property type="match status" value="1"/>
</dbReference>